<evidence type="ECO:0000256" key="1">
    <source>
        <dbReference type="SAM" id="Coils"/>
    </source>
</evidence>
<gene>
    <name evidence="2" type="ORF">LMON_1244</name>
</gene>
<protein>
    <submittedName>
        <fullName evidence="2">Uncharacterized protein</fullName>
    </submittedName>
</protein>
<evidence type="ECO:0000313" key="2">
    <source>
        <dbReference type="EMBL" id="CDG45102.1"/>
    </source>
</evidence>
<dbReference type="RefSeq" id="WP_014930888.1">
    <property type="nucleotide sequence ID" value="NC_022568.1"/>
</dbReference>
<feature type="coiled-coil region" evidence="1">
    <location>
        <begin position="19"/>
        <end position="50"/>
    </location>
</feature>
<sequence length="58" mass="7088">MNVQNTIDLCRLKEMLSYQKEKKEEIDFQIEILERLINETSKKEKEETQKWLSKELNT</sequence>
<dbReference type="AlphaFoldDB" id="A0A3Q0NDV8"/>
<dbReference type="EMBL" id="HG421741">
    <property type="protein sequence ID" value="CDG45102.1"/>
    <property type="molecule type" value="Genomic_DNA"/>
</dbReference>
<name>A0A3Q0NDV8_LISMG</name>
<dbReference type="KEGG" id="lmod:LMON_1244"/>
<evidence type="ECO:0000313" key="3">
    <source>
        <dbReference type="Proteomes" id="UP000016703"/>
    </source>
</evidence>
<dbReference type="Proteomes" id="UP000016703">
    <property type="component" value="Chromosome"/>
</dbReference>
<accession>A0A3Q0NDV8</accession>
<reference evidence="2 3" key="1">
    <citation type="journal article" date="2014" name="MBio">
        <title>Comparison of widely used Listeria monocytogenes strains EGD, 10403S, and EGD-e highlights genomic variations underlying differences in pathogenicity.</title>
        <authorList>
            <person name="Becavin C."/>
            <person name="Bouchier C."/>
            <person name="Lechat P."/>
            <person name="Archambaud C."/>
            <person name="Creno S."/>
            <person name="Gouin E."/>
            <person name="Wu Z."/>
            <person name="Kuhbacher A."/>
            <person name="Brisse S."/>
            <person name="Pucciarelli M.G."/>
            <person name="Garcia-del Portillo F."/>
            <person name="Hain T."/>
            <person name="Portnoy D.A."/>
            <person name="Chakraborty T."/>
            <person name="Lecuit M."/>
            <person name="Pizarro-Cerda J."/>
            <person name="Moszer I."/>
            <person name="Bierne H."/>
            <person name="Cossart P."/>
        </authorList>
    </citation>
    <scope>NUCLEOTIDE SEQUENCE [LARGE SCALE GENOMIC DNA]</scope>
    <source>
        <strain evidence="3">EGD / Mackaness</strain>
    </source>
</reference>
<proteinExistence type="predicted"/>
<keyword evidence="1" id="KW-0175">Coiled coil</keyword>
<organism evidence="2 3">
    <name type="scientific">Listeria monocytogenes serotype 1/2a (strain EGD / Mackaness)</name>
    <dbReference type="NCBI Taxonomy" id="1334565"/>
    <lineage>
        <taxon>Bacteria</taxon>
        <taxon>Bacillati</taxon>
        <taxon>Bacillota</taxon>
        <taxon>Bacilli</taxon>
        <taxon>Bacillales</taxon>
        <taxon>Listeriaceae</taxon>
        <taxon>Listeria</taxon>
    </lineage>
</organism>